<feature type="compositionally biased region" description="Basic and acidic residues" evidence="2">
    <location>
        <begin position="416"/>
        <end position="433"/>
    </location>
</feature>
<proteinExistence type="predicted"/>
<feature type="transmembrane region" description="Helical" evidence="3">
    <location>
        <begin position="321"/>
        <end position="342"/>
    </location>
</feature>
<keyword evidence="1" id="KW-0175">Coiled coil</keyword>
<evidence type="ECO:0000256" key="3">
    <source>
        <dbReference type="SAM" id="Phobius"/>
    </source>
</evidence>
<feature type="compositionally biased region" description="Basic residues" evidence="2">
    <location>
        <begin position="34"/>
        <end position="46"/>
    </location>
</feature>
<gene>
    <name evidence="4" type="ORF">Egran_03093</name>
</gene>
<comment type="caution">
    <text evidence="4">The sequence shown here is derived from an EMBL/GenBank/DDBJ whole genome shotgun (WGS) entry which is preliminary data.</text>
</comment>
<feature type="coiled-coil region" evidence="1">
    <location>
        <begin position="266"/>
        <end position="307"/>
    </location>
</feature>
<protein>
    <submittedName>
        <fullName evidence="4">Uncharacterized protein</fullName>
    </submittedName>
</protein>
<dbReference type="EMBL" id="NPHW01003689">
    <property type="protein sequence ID" value="OXV09144.1"/>
    <property type="molecule type" value="Genomic_DNA"/>
</dbReference>
<dbReference type="OrthoDB" id="5419542at2759"/>
<keyword evidence="3" id="KW-1133">Transmembrane helix</keyword>
<feature type="region of interest" description="Disordered" evidence="2">
    <location>
        <begin position="368"/>
        <end position="433"/>
    </location>
</feature>
<feature type="compositionally biased region" description="Basic and acidic residues" evidence="2">
    <location>
        <begin position="372"/>
        <end position="390"/>
    </location>
</feature>
<feature type="compositionally biased region" description="Polar residues" evidence="2">
    <location>
        <begin position="137"/>
        <end position="158"/>
    </location>
</feature>
<reference evidence="4 5" key="1">
    <citation type="journal article" date="2015" name="Environ. Microbiol.">
        <title>Metagenome sequence of Elaphomyces granulatus from sporocarp tissue reveals Ascomycota ectomycorrhizal fingerprints of genome expansion and a Proteobacteria-rich microbiome.</title>
        <authorList>
            <person name="Quandt C.A."/>
            <person name="Kohler A."/>
            <person name="Hesse C.N."/>
            <person name="Sharpton T.J."/>
            <person name="Martin F."/>
            <person name="Spatafora J.W."/>
        </authorList>
    </citation>
    <scope>NUCLEOTIDE SEQUENCE [LARGE SCALE GENOMIC DNA]</scope>
    <source>
        <strain evidence="4 5">OSC145934</strain>
    </source>
</reference>
<evidence type="ECO:0000313" key="4">
    <source>
        <dbReference type="EMBL" id="OXV09144.1"/>
    </source>
</evidence>
<feature type="compositionally biased region" description="Basic and acidic residues" evidence="2">
    <location>
        <begin position="47"/>
        <end position="63"/>
    </location>
</feature>
<feature type="compositionally biased region" description="Polar residues" evidence="2">
    <location>
        <begin position="1"/>
        <end position="10"/>
    </location>
</feature>
<evidence type="ECO:0000256" key="1">
    <source>
        <dbReference type="SAM" id="Coils"/>
    </source>
</evidence>
<evidence type="ECO:0000313" key="5">
    <source>
        <dbReference type="Proteomes" id="UP000243515"/>
    </source>
</evidence>
<dbReference type="AlphaFoldDB" id="A0A232LYK3"/>
<feature type="compositionally biased region" description="Polar residues" evidence="2">
    <location>
        <begin position="401"/>
        <end position="415"/>
    </location>
</feature>
<evidence type="ECO:0000256" key="2">
    <source>
        <dbReference type="SAM" id="MobiDB-lite"/>
    </source>
</evidence>
<feature type="region of interest" description="Disordered" evidence="2">
    <location>
        <begin position="1"/>
        <end position="161"/>
    </location>
</feature>
<keyword evidence="3" id="KW-0812">Transmembrane</keyword>
<keyword evidence="3" id="KW-0472">Membrane</keyword>
<dbReference type="Proteomes" id="UP000243515">
    <property type="component" value="Unassembled WGS sequence"/>
</dbReference>
<keyword evidence="5" id="KW-1185">Reference proteome</keyword>
<name>A0A232LYK3_9EURO</name>
<feature type="compositionally biased region" description="Basic and acidic residues" evidence="2">
    <location>
        <begin position="119"/>
        <end position="130"/>
    </location>
</feature>
<organism evidence="4 5">
    <name type="scientific">Elaphomyces granulatus</name>
    <dbReference type="NCBI Taxonomy" id="519963"/>
    <lineage>
        <taxon>Eukaryota</taxon>
        <taxon>Fungi</taxon>
        <taxon>Dikarya</taxon>
        <taxon>Ascomycota</taxon>
        <taxon>Pezizomycotina</taxon>
        <taxon>Eurotiomycetes</taxon>
        <taxon>Eurotiomycetidae</taxon>
        <taxon>Eurotiales</taxon>
        <taxon>Elaphomycetaceae</taxon>
        <taxon>Elaphomyces</taxon>
    </lineage>
</organism>
<accession>A0A232LYK3</accession>
<sequence length="433" mass="49660">MIPCSHQPSSGDDDERRASNGQGIVAPVSDIARRPHLHLHHRHGRHDHHDPTGHDHAASEERQHRSRLSVDTGDLDSGKEQWKMMHRPSKSRDGRLPPPMIPLASSTRARSRLRGSQTSKEKERETDDGFLKPGITLDTTWSGTSSPGSRENSLTEDNTGGIMTVKRPGPMHRTVEDLDRKRWKRKMGEEYLRSTLSSIGTLATDLTRRLDYVYYNLLEKASALHATIDRFQELADSTSYLYKEFQRESTSVNYETRKQLEDLKGLENQVQTINALEKRMKAGRERVEELGKRLDTVKAEIDGWERREMEWQTRVSRRLRILWAVMGTVILIVVIATVVQSWPSPGPSEAETLSRMAMLMNQSLEVGTQHSDTFHQSHTRRDQDREKEWLQQHFHHRDTQQSDPYSGSSFAPTTTGKEKGPQDEDPLHIFDEL</sequence>